<evidence type="ECO:0000256" key="2">
    <source>
        <dbReference type="ARBA" id="ARBA00022692"/>
    </source>
</evidence>
<comment type="subcellular location">
    <subcellularLocation>
        <location evidence="1">Membrane</location>
        <topology evidence="1">Multi-pass membrane protein</topology>
    </subcellularLocation>
</comment>
<feature type="transmembrane region" description="Helical" evidence="5">
    <location>
        <begin position="245"/>
        <end position="264"/>
    </location>
</feature>
<dbReference type="InterPro" id="IPR037185">
    <property type="entry name" value="EmrE-like"/>
</dbReference>
<proteinExistence type="predicted"/>
<dbReference type="PANTHER" id="PTHR32322:SF2">
    <property type="entry name" value="EAMA DOMAIN-CONTAINING PROTEIN"/>
    <property type="match status" value="1"/>
</dbReference>
<feature type="transmembrane region" description="Helical" evidence="5">
    <location>
        <begin position="33"/>
        <end position="52"/>
    </location>
</feature>
<evidence type="ECO:0000256" key="4">
    <source>
        <dbReference type="ARBA" id="ARBA00023136"/>
    </source>
</evidence>
<feature type="transmembrane region" description="Helical" evidence="5">
    <location>
        <begin position="215"/>
        <end position="238"/>
    </location>
</feature>
<keyword evidence="3 5" id="KW-1133">Transmembrane helix</keyword>
<feature type="transmembrane region" description="Helical" evidence="5">
    <location>
        <begin position="270"/>
        <end position="287"/>
    </location>
</feature>
<feature type="transmembrane region" description="Helical" evidence="5">
    <location>
        <begin position="125"/>
        <end position="147"/>
    </location>
</feature>
<keyword evidence="4 5" id="KW-0472">Membrane</keyword>
<keyword evidence="2 5" id="KW-0812">Transmembrane</keyword>
<evidence type="ECO:0000256" key="5">
    <source>
        <dbReference type="SAM" id="Phobius"/>
    </source>
</evidence>
<dbReference type="GO" id="GO:0016020">
    <property type="term" value="C:membrane"/>
    <property type="evidence" value="ECO:0007669"/>
    <property type="project" value="UniProtKB-SubCell"/>
</dbReference>
<evidence type="ECO:0000256" key="1">
    <source>
        <dbReference type="ARBA" id="ARBA00004141"/>
    </source>
</evidence>
<sequence length="295" mass="31326">MTKKAWGLFLLIGFIWGIPYFFTKIAVDSGAPVPLIVFTRVLIASLILLPIAHYRGVLIPALKHWKVIALFGIGEMAIPWFLIATGQKTLPSSTAALLVATVPLWAAIFAFFYGDKTVWHGRRVVGLIAGFFGVFFLVGFEGVGVGASLSEQIVAVVMLLIAAFFYAGSVTMINQRIPHVSALAINAIALSVATLAYLPALFFVLPTAIPPADAIASVFILGAVCTALAFVIFFKVLAEIGPARASLTVYINTLIAVVLGTIILREPVTASMTIGVVLVLLGSFLASRRPSPALG</sequence>
<accession>A0A6J6E9F9</accession>
<evidence type="ECO:0000313" key="7">
    <source>
        <dbReference type="EMBL" id="CAB4571954.1"/>
    </source>
</evidence>
<dbReference type="Pfam" id="PF00892">
    <property type="entry name" value="EamA"/>
    <property type="match status" value="2"/>
</dbReference>
<dbReference type="SUPFAM" id="SSF103481">
    <property type="entry name" value="Multidrug resistance efflux transporter EmrE"/>
    <property type="match status" value="2"/>
</dbReference>
<name>A0A6J6E9F9_9ZZZZ</name>
<evidence type="ECO:0000256" key="3">
    <source>
        <dbReference type="ARBA" id="ARBA00022989"/>
    </source>
</evidence>
<dbReference type="InterPro" id="IPR050638">
    <property type="entry name" value="AA-Vitamin_Transporters"/>
</dbReference>
<feature type="transmembrane region" description="Helical" evidence="5">
    <location>
        <begin position="153"/>
        <end position="173"/>
    </location>
</feature>
<gene>
    <name evidence="7" type="ORF">UFOPK1650_00754</name>
</gene>
<dbReference type="EMBL" id="CAEZTJ010000108">
    <property type="protein sequence ID" value="CAB4571954.1"/>
    <property type="molecule type" value="Genomic_DNA"/>
</dbReference>
<dbReference type="InterPro" id="IPR000620">
    <property type="entry name" value="EamA_dom"/>
</dbReference>
<feature type="domain" description="EamA" evidence="6">
    <location>
        <begin position="8"/>
        <end position="138"/>
    </location>
</feature>
<protein>
    <submittedName>
        <fullName evidence="7">Unannotated protein</fullName>
    </submittedName>
</protein>
<reference evidence="7" key="1">
    <citation type="submission" date="2020-05" db="EMBL/GenBank/DDBJ databases">
        <authorList>
            <person name="Chiriac C."/>
            <person name="Salcher M."/>
            <person name="Ghai R."/>
            <person name="Kavagutti S V."/>
        </authorList>
    </citation>
    <scope>NUCLEOTIDE SEQUENCE</scope>
</reference>
<feature type="domain" description="EamA" evidence="6">
    <location>
        <begin position="155"/>
        <end position="287"/>
    </location>
</feature>
<feature type="transmembrane region" description="Helical" evidence="5">
    <location>
        <begin position="7"/>
        <end position="27"/>
    </location>
</feature>
<feature type="transmembrane region" description="Helical" evidence="5">
    <location>
        <begin position="185"/>
        <end position="209"/>
    </location>
</feature>
<feature type="transmembrane region" description="Helical" evidence="5">
    <location>
        <begin position="64"/>
        <end position="83"/>
    </location>
</feature>
<dbReference type="PANTHER" id="PTHR32322">
    <property type="entry name" value="INNER MEMBRANE TRANSPORTER"/>
    <property type="match status" value="1"/>
</dbReference>
<organism evidence="7">
    <name type="scientific">freshwater metagenome</name>
    <dbReference type="NCBI Taxonomy" id="449393"/>
    <lineage>
        <taxon>unclassified sequences</taxon>
        <taxon>metagenomes</taxon>
        <taxon>ecological metagenomes</taxon>
    </lineage>
</organism>
<dbReference type="AlphaFoldDB" id="A0A6J6E9F9"/>
<evidence type="ECO:0000259" key="6">
    <source>
        <dbReference type="Pfam" id="PF00892"/>
    </source>
</evidence>
<feature type="transmembrane region" description="Helical" evidence="5">
    <location>
        <begin position="95"/>
        <end position="113"/>
    </location>
</feature>